<gene>
    <name evidence="2" type="ORF">POCTA_138.1.T0220255</name>
</gene>
<organism evidence="2 3">
    <name type="scientific">Paramecium octaurelia</name>
    <dbReference type="NCBI Taxonomy" id="43137"/>
    <lineage>
        <taxon>Eukaryota</taxon>
        <taxon>Sar</taxon>
        <taxon>Alveolata</taxon>
        <taxon>Ciliophora</taxon>
        <taxon>Intramacronucleata</taxon>
        <taxon>Oligohymenophorea</taxon>
        <taxon>Peniculida</taxon>
        <taxon>Parameciidae</taxon>
        <taxon>Paramecium</taxon>
    </lineage>
</organism>
<dbReference type="AlphaFoldDB" id="A0A8S1TCQ3"/>
<dbReference type="OrthoDB" id="303071at2759"/>
<reference evidence="2" key="1">
    <citation type="submission" date="2021-01" db="EMBL/GenBank/DDBJ databases">
        <authorList>
            <consortium name="Genoscope - CEA"/>
            <person name="William W."/>
        </authorList>
    </citation>
    <scope>NUCLEOTIDE SEQUENCE</scope>
</reference>
<accession>A0A8S1TCQ3</accession>
<proteinExistence type="predicted"/>
<dbReference type="OMA" id="TEYMQLM"/>
<sequence length="549" mass="63973">MENKEEQLHLEVTILELSSDSTLSQLLGFQIKSNHASITTTSYEICKGQNPINESHLISLENRSNDLNCNKLELFLLLNNEVAGRVQCNLTRLINSKSELQYDNDPQGEIEEEVFLNDNQISNLKVKLRLKVLNPNEEFSQRTTINTASSENQYEQSLVLSQMREEIEHWKSKYTNIAKELDSLGDELLSLSIKEKGNLYSYLTTEINIFRKIMKSKLQHFLQIHDNQVDQIYLLKKELNSYRSKLCCKCSEPFLRNSSQSLSDKIQYLSSIIDKKQTEYMQLMKQLEAEKQEQKTLQNTIKILNQQQSQLRQALAKSKKQIEDILKLQAQQELENQQLHKDLTTKTQIMIQLNKRHLELEKQNSKMNSDFTEIINIQKQWSLSILKSFENESSEKQQLVDALSELNILVKSLTSKENSSSDSKQVKECQCKIEQYIHDYHLQVTQLEQLLNQYRIKFLNQNATSTSRKTDESNKFTLQLPLENVNEQGIKDAEISKYLNYQMEQYVQNLIQQKDNEITKLKQKIGDMLNLALELGNSVLIEQMQLTVM</sequence>
<keyword evidence="1" id="KW-0175">Coiled coil</keyword>
<dbReference type="Proteomes" id="UP000683925">
    <property type="component" value="Unassembled WGS sequence"/>
</dbReference>
<feature type="coiled-coil region" evidence="1">
    <location>
        <begin position="350"/>
        <end position="406"/>
    </location>
</feature>
<keyword evidence="3" id="KW-1185">Reference proteome</keyword>
<dbReference type="EMBL" id="CAJJDP010000022">
    <property type="protein sequence ID" value="CAD8149487.1"/>
    <property type="molecule type" value="Genomic_DNA"/>
</dbReference>
<comment type="caution">
    <text evidence="2">The sequence shown here is derived from an EMBL/GenBank/DDBJ whole genome shotgun (WGS) entry which is preliminary data.</text>
</comment>
<feature type="coiled-coil region" evidence="1">
    <location>
        <begin position="273"/>
        <end position="321"/>
    </location>
</feature>
<evidence type="ECO:0000313" key="3">
    <source>
        <dbReference type="Proteomes" id="UP000683925"/>
    </source>
</evidence>
<evidence type="ECO:0000313" key="2">
    <source>
        <dbReference type="EMBL" id="CAD8149487.1"/>
    </source>
</evidence>
<evidence type="ECO:0000256" key="1">
    <source>
        <dbReference type="SAM" id="Coils"/>
    </source>
</evidence>
<name>A0A8S1TCQ3_PAROT</name>
<protein>
    <submittedName>
        <fullName evidence="2">Uncharacterized protein</fullName>
    </submittedName>
</protein>